<keyword evidence="1" id="KW-0732">Signal</keyword>
<proteinExistence type="predicted"/>
<dbReference type="KEGG" id="hro:HELRODRAFT_175335"/>
<dbReference type="GeneID" id="20205356"/>
<gene>
    <name evidence="3" type="primary">20205356</name>
    <name evidence="2" type="ORF">HELRODRAFT_175335</name>
</gene>
<dbReference type="EMBL" id="KB096864">
    <property type="protein sequence ID" value="ESO00842.1"/>
    <property type="molecule type" value="Genomic_DNA"/>
</dbReference>
<evidence type="ECO:0000256" key="1">
    <source>
        <dbReference type="SAM" id="SignalP"/>
    </source>
</evidence>
<evidence type="ECO:0000313" key="2">
    <source>
        <dbReference type="EMBL" id="ESO00842.1"/>
    </source>
</evidence>
<evidence type="ECO:0008006" key="5">
    <source>
        <dbReference type="Google" id="ProtNLM"/>
    </source>
</evidence>
<name>T1F957_HELRO</name>
<dbReference type="HOGENOM" id="CLU_1058766_0_0_1"/>
<reference evidence="2 4" key="2">
    <citation type="journal article" date="2013" name="Nature">
        <title>Insights into bilaterian evolution from three spiralian genomes.</title>
        <authorList>
            <person name="Simakov O."/>
            <person name="Marletaz F."/>
            <person name="Cho S.J."/>
            <person name="Edsinger-Gonzales E."/>
            <person name="Havlak P."/>
            <person name="Hellsten U."/>
            <person name="Kuo D.H."/>
            <person name="Larsson T."/>
            <person name="Lv J."/>
            <person name="Arendt D."/>
            <person name="Savage R."/>
            <person name="Osoegawa K."/>
            <person name="de Jong P."/>
            <person name="Grimwood J."/>
            <person name="Chapman J.A."/>
            <person name="Shapiro H."/>
            <person name="Aerts A."/>
            <person name="Otillar R.P."/>
            <person name="Terry A.Y."/>
            <person name="Boore J.L."/>
            <person name="Grigoriev I.V."/>
            <person name="Lindberg D.R."/>
            <person name="Seaver E.C."/>
            <person name="Weisblat D.A."/>
            <person name="Putnam N.H."/>
            <person name="Rokhsar D.S."/>
        </authorList>
    </citation>
    <scope>NUCLEOTIDE SEQUENCE</scope>
</reference>
<protein>
    <recommendedName>
        <fullName evidence="5">Apple domain-containing protein</fullName>
    </recommendedName>
</protein>
<sequence>MWQFSLLSKSSLLIFVLLFNSKPILSDHDCYRRIHDCYGNDVCYSSSWSLEKINLSDYEPCRALVLCSYYCSKASSCKSYDFRTDTGVCRLHNSVSDSFYANPSCSLYVRADTVTKFTIYSFYLFSVYVNGVLKATFIQSYFNFSLKLADMTVAVASYKNPFNQINNFGFFLTSSSSGLPMNVDNTWKCTQTFQDNWFSNSFDDSSWPNAVTFQYFPNCISCYDCDSKPILAVYCRKNLEVSAMVSTEKNTFKLGHKTRYSNH</sequence>
<feature type="chain" id="PRO_5010980446" description="Apple domain-containing protein" evidence="1">
    <location>
        <begin position="27"/>
        <end position="263"/>
    </location>
</feature>
<feature type="signal peptide" evidence="1">
    <location>
        <begin position="1"/>
        <end position="26"/>
    </location>
</feature>
<dbReference type="AlphaFoldDB" id="T1F957"/>
<evidence type="ECO:0000313" key="4">
    <source>
        <dbReference type="Proteomes" id="UP000015101"/>
    </source>
</evidence>
<keyword evidence="4" id="KW-1185">Reference proteome</keyword>
<dbReference type="RefSeq" id="XP_009021013.1">
    <property type="nucleotide sequence ID" value="XM_009022765.1"/>
</dbReference>
<dbReference type="EnsemblMetazoa" id="HelroT175335">
    <property type="protein sequence ID" value="HelroP175335"/>
    <property type="gene ID" value="HelroG175335"/>
</dbReference>
<dbReference type="EMBL" id="AMQM01005221">
    <property type="status" value="NOT_ANNOTATED_CDS"/>
    <property type="molecule type" value="Genomic_DNA"/>
</dbReference>
<dbReference type="InParanoid" id="T1F957"/>
<organism evidence="3 4">
    <name type="scientific">Helobdella robusta</name>
    <name type="common">Californian leech</name>
    <dbReference type="NCBI Taxonomy" id="6412"/>
    <lineage>
        <taxon>Eukaryota</taxon>
        <taxon>Metazoa</taxon>
        <taxon>Spiralia</taxon>
        <taxon>Lophotrochozoa</taxon>
        <taxon>Annelida</taxon>
        <taxon>Clitellata</taxon>
        <taxon>Hirudinea</taxon>
        <taxon>Rhynchobdellida</taxon>
        <taxon>Glossiphoniidae</taxon>
        <taxon>Helobdella</taxon>
    </lineage>
</organism>
<dbReference type="Proteomes" id="UP000015101">
    <property type="component" value="Unassembled WGS sequence"/>
</dbReference>
<evidence type="ECO:0000313" key="3">
    <source>
        <dbReference type="EnsemblMetazoa" id="HelroP175335"/>
    </source>
</evidence>
<reference evidence="3" key="3">
    <citation type="submission" date="2015-06" db="UniProtKB">
        <authorList>
            <consortium name="EnsemblMetazoa"/>
        </authorList>
    </citation>
    <scope>IDENTIFICATION</scope>
</reference>
<accession>T1F957</accession>
<reference evidence="4" key="1">
    <citation type="submission" date="2012-12" db="EMBL/GenBank/DDBJ databases">
        <authorList>
            <person name="Hellsten U."/>
            <person name="Grimwood J."/>
            <person name="Chapman J.A."/>
            <person name="Shapiro H."/>
            <person name="Aerts A."/>
            <person name="Otillar R.P."/>
            <person name="Terry A.Y."/>
            <person name="Boore J.L."/>
            <person name="Simakov O."/>
            <person name="Marletaz F."/>
            <person name="Cho S.-J."/>
            <person name="Edsinger-Gonzales E."/>
            <person name="Havlak P."/>
            <person name="Kuo D.-H."/>
            <person name="Larsson T."/>
            <person name="Lv J."/>
            <person name="Arendt D."/>
            <person name="Savage R."/>
            <person name="Osoegawa K."/>
            <person name="de Jong P."/>
            <person name="Lindberg D.R."/>
            <person name="Seaver E.C."/>
            <person name="Weisblat D.A."/>
            <person name="Putnam N.H."/>
            <person name="Grigoriev I.V."/>
            <person name="Rokhsar D.S."/>
        </authorList>
    </citation>
    <scope>NUCLEOTIDE SEQUENCE</scope>
</reference>
<dbReference type="CTD" id="20205356"/>